<evidence type="ECO:0008006" key="4">
    <source>
        <dbReference type="Google" id="ProtNLM"/>
    </source>
</evidence>
<comment type="caution">
    <text evidence="2">The sequence shown here is derived from an EMBL/GenBank/DDBJ whole genome shotgun (WGS) entry which is preliminary data.</text>
</comment>
<keyword evidence="1" id="KW-0812">Transmembrane</keyword>
<evidence type="ECO:0000313" key="3">
    <source>
        <dbReference type="Proteomes" id="UP001432322"/>
    </source>
</evidence>
<dbReference type="AlphaFoldDB" id="A0AAV5UV66"/>
<feature type="transmembrane region" description="Helical" evidence="1">
    <location>
        <begin position="47"/>
        <end position="65"/>
    </location>
</feature>
<protein>
    <recommendedName>
        <fullName evidence="4">G protein-coupled receptor</fullName>
    </recommendedName>
</protein>
<feature type="non-terminal residue" evidence="2">
    <location>
        <position position="139"/>
    </location>
</feature>
<feature type="transmembrane region" description="Helical" evidence="1">
    <location>
        <begin position="6"/>
        <end position="26"/>
    </location>
</feature>
<keyword evidence="1" id="KW-1133">Transmembrane helix</keyword>
<feature type="non-terminal residue" evidence="2">
    <location>
        <position position="1"/>
    </location>
</feature>
<feature type="transmembrane region" description="Helical" evidence="1">
    <location>
        <begin position="85"/>
        <end position="112"/>
    </location>
</feature>
<evidence type="ECO:0000313" key="2">
    <source>
        <dbReference type="EMBL" id="GMT10991.1"/>
    </source>
</evidence>
<proteinExistence type="predicted"/>
<dbReference type="Proteomes" id="UP001432322">
    <property type="component" value="Unassembled WGS sequence"/>
</dbReference>
<gene>
    <name evidence="2" type="ORF">PFISCL1PPCAC_2288</name>
</gene>
<name>A0AAV5UV66_9BILA</name>
<sequence>LFQFIVFGGFVIIYICSVMYLNYYIFRRLKDLKPSVSEKTFDILERMSLLFAYVIASPIVFFHIPHLLFVVCNYYLPELVATRDALIYVTITIASLFALFPFSFYVFLLCGFKQYRIAFFHLLTFRRFEPNSSPSSSRH</sequence>
<evidence type="ECO:0000256" key="1">
    <source>
        <dbReference type="SAM" id="Phobius"/>
    </source>
</evidence>
<reference evidence="2" key="1">
    <citation type="submission" date="2023-10" db="EMBL/GenBank/DDBJ databases">
        <title>Genome assembly of Pristionchus species.</title>
        <authorList>
            <person name="Yoshida K."/>
            <person name="Sommer R.J."/>
        </authorList>
    </citation>
    <scope>NUCLEOTIDE SEQUENCE</scope>
    <source>
        <strain evidence="2">RS5133</strain>
    </source>
</reference>
<keyword evidence="1" id="KW-0472">Membrane</keyword>
<keyword evidence="3" id="KW-1185">Reference proteome</keyword>
<accession>A0AAV5UV66</accession>
<organism evidence="2 3">
    <name type="scientific">Pristionchus fissidentatus</name>
    <dbReference type="NCBI Taxonomy" id="1538716"/>
    <lineage>
        <taxon>Eukaryota</taxon>
        <taxon>Metazoa</taxon>
        <taxon>Ecdysozoa</taxon>
        <taxon>Nematoda</taxon>
        <taxon>Chromadorea</taxon>
        <taxon>Rhabditida</taxon>
        <taxon>Rhabditina</taxon>
        <taxon>Diplogasteromorpha</taxon>
        <taxon>Diplogasteroidea</taxon>
        <taxon>Neodiplogasteridae</taxon>
        <taxon>Pristionchus</taxon>
    </lineage>
</organism>
<dbReference type="EMBL" id="BTSY01000001">
    <property type="protein sequence ID" value="GMT10991.1"/>
    <property type="molecule type" value="Genomic_DNA"/>
</dbReference>